<dbReference type="VEuPathDB" id="FungiDB:MSYG_0609"/>
<feature type="compositionally biased region" description="Basic and acidic residues" evidence="1">
    <location>
        <begin position="489"/>
        <end position="498"/>
    </location>
</feature>
<dbReference type="PANTHER" id="PTHR14445:SF36">
    <property type="entry name" value="FI03272P-RELATED"/>
    <property type="match status" value="1"/>
</dbReference>
<feature type="compositionally biased region" description="Low complexity" evidence="1">
    <location>
        <begin position="499"/>
        <end position="516"/>
    </location>
</feature>
<feature type="compositionally biased region" description="Low complexity" evidence="1">
    <location>
        <begin position="410"/>
        <end position="420"/>
    </location>
</feature>
<feature type="compositionally biased region" description="Basic and acidic residues" evidence="1">
    <location>
        <begin position="346"/>
        <end position="358"/>
    </location>
</feature>
<feature type="compositionally biased region" description="Low complexity" evidence="1">
    <location>
        <begin position="529"/>
        <end position="549"/>
    </location>
</feature>
<dbReference type="InterPro" id="IPR051640">
    <property type="entry name" value="GRB10-interact_GYF"/>
</dbReference>
<dbReference type="SMART" id="SM00444">
    <property type="entry name" value="GYF"/>
    <property type="match status" value="1"/>
</dbReference>
<evidence type="ECO:0000256" key="1">
    <source>
        <dbReference type="SAM" id="MobiDB-lite"/>
    </source>
</evidence>
<accession>A0A1M8A1I5</accession>
<feature type="compositionally biased region" description="Polar residues" evidence="1">
    <location>
        <begin position="385"/>
        <end position="397"/>
    </location>
</feature>
<evidence type="ECO:0000313" key="3">
    <source>
        <dbReference type="EMBL" id="SHO76271.1"/>
    </source>
</evidence>
<dbReference type="Proteomes" id="UP000186303">
    <property type="component" value="Chromosome 1"/>
</dbReference>
<dbReference type="InterPro" id="IPR003169">
    <property type="entry name" value="GYF"/>
</dbReference>
<dbReference type="STRING" id="1230383.A0A1M8A1I5"/>
<evidence type="ECO:0000313" key="4">
    <source>
        <dbReference type="Proteomes" id="UP000186303"/>
    </source>
</evidence>
<dbReference type="InterPro" id="IPR035445">
    <property type="entry name" value="GYF-like_dom_sf"/>
</dbReference>
<feature type="compositionally biased region" description="Polar residues" evidence="1">
    <location>
        <begin position="366"/>
        <end position="375"/>
    </location>
</feature>
<reference evidence="4" key="1">
    <citation type="journal article" date="2017" name="Nucleic Acids Res.">
        <title>Proteogenomics produces comprehensive and highly accurate protein-coding gene annotation in a complete genome assembly of Malassezia sympodialis.</title>
        <authorList>
            <person name="Zhu Y."/>
            <person name="Engstroem P.G."/>
            <person name="Tellgren-Roth C."/>
            <person name="Baudo C.D."/>
            <person name="Kennell J.C."/>
            <person name="Sun S."/>
            <person name="Billmyre R.B."/>
            <person name="Schroeder M.S."/>
            <person name="Andersson A."/>
            <person name="Holm T."/>
            <person name="Sigurgeirsson B."/>
            <person name="Wu G."/>
            <person name="Sankaranarayanan S.R."/>
            <person name="Siddharthan R."/>
            <person name="Sanyal K."/>
            <person name="Lundeberg J."/>
            <person name="Nystedt B."/>
            <person name="Boekhout T."/>
            <person name="Dawson T.L. Jr."/>
            <person name="Heitman J."/>
            <person name="Scheynius A."/>
            <person name="Lehtioe J."/>
        </authorList>
    </citation>
    <scope>NUCLEOTIDE SEQUENCE [LARGE SCALE GENOMIC DNA]</scope>
    <source>
        <strain evidence="4">ATCC 42132</strain>
    </source>
</reference>
<dbReference type="PROSITE" id="PS50829">
    <property type="entry name" value="GYF"/>
    <property type="match status" value="1"/>
</dbReference>
<evidence type="ECO:0000259" key="2">
    <source>
        <dbReference type="PROSITE" id="PS50829"/>
    </source>
</evidence>
<protein>
    <recommendedName>
        <fullName evidence="2">GYF domain-containing protein</fullName>
    </recommendedName>
</protein>
<feature type="compositionally biased region" description="Polar residues" evidence="1">
    <location>
        <begin position="473"/>
        <end position="485"/>
    </location>
</feature>
<feature type="compositionally biased region" description="Low complexity" evidence="1">
    <location>
        <begin position="441"/>
        <end position="452"/>
    </location>
</feature>
<dbReference type="GO" id="GO:0005829">
    <property type="term" value="C:cytosol"/>
    <property type="evidence" value="ECO:0007669"/>
    <property type="project" value="TreeGrafter"/>
</dbReference>
<dbReference type="Gene3D" id="3.30.1490.40">
    <property type="match status" value="1"/>
</dbReference>
<feature type="compositionally biased region" description="Basic and acidic residues" evidence="1">
    <location>
        <begin position="423"/>
        <end position="439"/>
    </location>
</feature>
<dbReference type="SUPFAM" id="SSF55277">
    <property type="entry name" value="GYF domain"/>
    <property type="match status" value="1"/>
</dbReference>
<dbReference type="Pfam" id="PF02213">
    <property type="entry name" value="GYF"/>
    <property type="match status" value="1"/>
</dbReference>
<dbReference type="OMA" id="THLDTEW"/>
<name>A0A1M8A1I5_MALS4</name>
<sequence>MFPASGPYNSMNSYNAPYWETMRRNETLPHSSFAFDSYGTGSPSLRDTTPDASWSSPRFHSPGIAAPAWSPQTQFWVYLDPNGVVQGPFPATAMQAWYEQQYLYSELLLRPEEETEFRPLHVYLAEVGEVAKPFLVPPRRFARQRAPLSKPSSAVGSPLVSASNSPRPAAAAVQTERAPVQPEAIHPGSAASNVSADDIATTMRVMTQLQSALKVAATDDQTAQIVQSVLTSSLPHANAAGLQAILTAMQAQAATDAANASQVQERLDNHAVPSTVASDTPTVAPAEPSLPPLDPSTTSPVPTVTTDPVAPSASELGRTSIRDATESPPEQVPTPGTKKSTRKDKKVAEKTPKKDEAPAKPALELQASSTSQEAESGTPKKTTESDSSSPAPQSKTSVAKPKPAPWANVPAQSSASPAPSLRDILETEQRARSAQDVKIRAANSAALAKAMAQMQVSSTPSTASKPAGAAWSTPKTTPAKSLSQIQEEESARAAKEKASQAARPSAYSSSAARAPAETGWVKVVSHGKTTPASKTAPAAKPAAVPTAVPSRPPALSSVPFSSDVPTPVSAPAPAPIVQDEDGWVTKKSKHQVRRDALSQMNDAIPRPTGTAAGVAAARRVPGSSNSPLPPSAEFLRHCRAQLKGLRANVDDFIEMLLSFPLNPSPEVNDIIAEAVYANSSTLNGRQFAADFVARRKADAYRAVTL</sequence>
<proteinExistence type="predicted"/>
<keyword evidence="4" id="KW-1185">Reference proteome</keyword>
<dbReference type="PANTHER" id="PTHR14445">
    <property type="entry name" value="GRB10 INTERACTING GYF PROTEIN"/>
    <property type="match status" value="1"/>
</dbReference>
<feature type="compositionally biased region" description="Low complexity" evidence="1">
    <location>
        <begin position="295"/>
        <end position="313"/>
    </location>
</feature>
<dbReference type="OrthoDB" id="6415790at2759"/>
<feature type="domain" description="GYF" evidence="2">
    <location>
        <begin position="73"/>
        <end position="121"/>
    </location>
</feature>
<dbReference type="EMBL" id="LT671821">
    <property type="protein sequence ID" value="SHO76271.1"/>
    <property type="molecule type" value="Genomic_DNA"/>
</dbReference>
<dbReference type="AlphaFoldDB" id="A0A1M8A1I5"/>
<feature type="region of interest" description="Disordered" evidence="1">
    <location>
        <begin position="146"/>
        <end position="166"/>
    </location>
</feature>
<gene>
    <name evidence="3" type="ORF">MSYG_0609</name>
</gene>
<organism evidence="3 4">
    <name type="scientific">Malassezia sympodialis (strain ATCC 42132)</name>
    <name type="common">Atopic eczema-associated yeast</name>
    <dbReference type="NCBI Taxonomy" id="1230383"/>
    <lineage>
        <taxon>Eukaryota</taxon>
        <taxon>Fungi</taxon>
        <taxon>Dikarya</taxon>
        <taxon>Basidiomycota</taxon>
        <taxon>Ustilaginomycotina</taxon>
        <taxon>Malasseziomycetes</taxon>
        <taxon>Malasseziales</taxon>
        <taxon>Malasseziaceae</taxon>
        <taxon>Malassezia</taxon>
    </lineage>
</organism>
<feature type="compositionally biased region" description="Polar residues" evidence="1">
    <location>
        <begin position="454"/>
        <end position="464"/>
    </location>
</feature>
<feature type="region of interest" description="Disordered" evidence="1">
    <location>
        <begin position="274"/>
        <end position="566"/>
    </location>
</feature>